<dbReference type="Gene3D" id="3.90.550.10">
    <property type="entry name" value="Spore Coat Polysaccharide Biosynthesis Protein SpsA, Chain A"/>
    <property type="match status" value="1"/>
</dbReference>
<dbReference type="InterPro" id="IPR029044">
    <property type="entry name" value="Nucleotide-diphossugar_trans"/>
</dbReference>
<dbReference type="GO" id="GO:0016740">
    <property type="term" value="F:transferase activity"/>
    <property type="evidence" value="ECO:0007669"/>
    <property type="project" value="UniProtKB-KW"/>
</dbReference>
<dbReference type="InterPro" id="IPR050256">
    <property type="entry name" value="Glycosyltransferase_2"/>
</dbReference>
<dbReference type="AlphaFoldDB" id="A0A0G1WAX7"/>
<evidence type="ECO:0000313" key="3">
    <source>
        <dbReference type="Proteomes" id="UP000034772"/>
    </source>
</evidence>
<evidence type="ECO:0000259" key="1">
    <source>
        <dbReference type="Pfam" id="PF00535"/>
    </source>
</evidence>
<dbReference type="PANTHER" id="PTHR48090">
    <property type="entry name" value="UNDECAPRENYL-PHOSPHATE 4-DEOXY-4-FORMAMIDO-L-ARABINOSE TRANSFERASE-RELATED"/>
    <property type="match status" value="1"/>
</dbReference>
<dbReference type="PANTHER" id="PTHR48090:SF7">
    <property type="entry name" value="RFBJ PROTEIN"/>
    <property type="match status" value="1"/>
</dbReference>
<dbReference type="Proteomes" id="UP000034772">
    <property type="component" value="Unassembled WGS sequence"/>
</dbReference>
<sequence length="119" mass="13167">MVPCYNEAKTLPLVIKSIPKKIPGIAKIETLVIDDGSTDRTFQAARKLKVNHIIRHINNKGLARSFADGLELALAKGADIIVSTDGDNQYPQKDILKLIRPILQNKAKIVIADRQTDKI</sequence>
<accession>A0A0G1WAX7</accession>
<name>A0A0G1WAX7_9BACT</name>
<feature type="non-terminal residue" evidence="2">
    <location>
        <position position="119"/>
    </location>
</feature>
<gene>
    <name evidence="2" type="ORF">UY17_C0017G0010</name>
</gene>
<feature type="domain" description="Glycosyltransferase 2-like" evidence="1">
    <location>
        <begin position="2"/>
        <end position="115"/>
    </location>
</feature>
<keyword evidence="2" id="KW-0808">Transferase</keyword>
<protein>
    <submittedName>
        <fullName evidence="2">Family 2 glycosyl transferase</fullName>
    </submittedName>
</protein>
<dbReference type="Pfam" id="PF00535">
    <property type="entry name" value="Glycos_transf_2"/>
    <property type="match status" value="1"/>
</dbReference>
<reference evidence="2 3" key="1">
    <citation type="journal article" date="2015" name="Nature">
        <title>rRNA introns, odd ribosomes, and small enigmatic genomes across a large radiation of phyla.</title>
        <authorList>
            <person name="Brown C.T."/>
            <person name="Hug L.A."/>
            <person name="Thomas B.C."/>
            <person name="Sharon I."/>
            <person name="Castelle C.J."/>
            <person name="Singh A."/>
            <person name="Wilkins M.J."/>
            <person name="Williams K.H."/>
            <person name="Banfield J.F."/>
        </authorList>
    </citation>
    <scope>NUCLEOTIDE SEQUENCE [LARGE SCALE GENOMIC DNA]</scope>
</reference>
<comment type="caution">
    <text evidence="2">The sequence shown here is derived from an EMBL/GenBank/DDBJ whole genome shotgun (WGS) entry which is preliminary data.</text>
</comment>
<evidence type="ECO:0000313" key="2">
    <source>
        <dbReference type="EMBL" id="KKU87483.1"/>
    </source>
</evidence>
<proteinExistence type="predicted"/>
<dbReference type="SUPFAM" id="SSF53448">
    <property type="entry name" value="Nucleotide-diphospho-sugar transferases"/>
    <property type="match status" value="1"/>
</dbReference>
<organism evidence="2 3">
    <name type="scientific">Candidatus Beckwithbacteria bacterium GW2011_GWC2_47_9</name>
    <dbReference type="NCBI Taxonomy" id="1618373"/>
    <lineage>
        <taxon>Bacteria</taxon>
        <taxon>Candidatus Beckwithiibacteriota</taxon>
    </lineage>
</organism>
<dbReference type="EMBL" id="LCOZ01000017">
    <property type="protein sequence ID" value="KKU87483.1"/>
    <property type="molecule type" value="Genomic_DNA"/>
</dbReference>
<dbReference type="CDD" id="cd04179">
    <property type="entry name" value="DPM_DPG-synthase_like"/>
    <property type="match status" value="1"/>
</dbReference>
<dbReference type="InterPro" id="IPR001173">
    <property type="entry name" value="Glyco_trans_2-like"/>
</dbReference>